<proteinExistence type="predicted"/>
<gene>
    <name evidence="2" type="ORF">GP475_08955</name>
</gene>
<keyword evidence="3" id="KW-1185">Reference proteome</keyword>
<accession>A0A7H0SQD0</accession>
<organism evidence="2 3">
    <name type="scientific">Corynebacterium poyangense</name>
    <dbReference type="NCBI Taxonomy" id="2684405"/>
    <lineage>
        <taxon>Bacteria</taxon>
        <taxon>Bacillati</taxon>
        <taxon>Actinomycetota</taxon>
        <taxon>Actinomycetes</taxon>
        <taxon>Mycobacteriales</taxon>
        <taxon>Corynebacteriaceae</taxon>
        <taxon>Corynebacterium</taxon>
    </lineage>
</organism>
<sequence>MDTIKNTFIYLKNRPRLLAYISIGFGIMGAISSFTLLTIGFISFLGYFMASIALGIPGAWWLHCDRKDRAIVAKEAEVKGYYQYLTEEEKDLLGGPAPIKKTPRRWKSVLIITFIVFFVGAALMPQDLAKLPTYGVQYQPK</sequence>
<keyword evidence="1" id="KW-0472">Membrane</keyword>
<evidence type="ECO:0000313" key="3">
    <source>
        <dbReference type="Proteomes" id="UP000516320"/>
    </source>
</evidence>
<dbReference type="EMBL" id="CP046884">
    <property type="protein sequence ID" value="QNQ90755.1"/>
    <property type="molecule type" value="Genomic_DNA"/>
</dbReference>
<keyword evidence="1" id="KW-0812">Transmembrane</keyword>
<protein>
    <submittedName>
        <fullName evidence="2">Uncharacterized protein</fullName>
    </submittedName>
</protein>
<dbReference type="RefSeq" id="WP_187974069.1">
    <property type="nucleotide sequence ID" value="NZ_CP046884.1"/>
</dbReference>
<evidence type="ECO:0000256" key="1">
    <source>
        <dbReference type="SAM" id="Phobius"/>
    </source>
</evidence>
<dbReference type="AlphaFoldDB" id="A0A7H0SQD0"/>
<name>A0A7H0SQD0_9CORY</name>
<dbReference type="Proteomes" id="UP000516320">
    <property type="component" value="Chromosome"/>
</dbReference>
<keyword evidence="1" id="KW-1133">Transmembrane helix</keyword>
<feature type="transmembrane region" description="Helical" evidence="1">
    <location>
        <begin position="44"/>
        <end position="62"/>
    </location>
</feature>
<feature type="transmembrane region" description="Helical" evidence="1">
    <location>
        <begin position="17"/>
        <end position="38"/>
    </location>
</feature>
<reference evidence="2 3" key="1">
    <citation type="submission" date="2019-12" db="EMBL/GenBank/DDBJ databases">
        <title>Corynebacterium sp. nov., isolated from feces of the Anser Albifrons in China.</title>
        <authorList>
            <person name="Liu Q."/>
        </authorList>
    </citation>
    <scope>NUCLEOTIDE SEQUENCE [LARGE SCALE GENOMIC DNA]</scope>
    <source>
        <strain evidence="2 3">4H37-19</strain>
    </source>
</reference>
<dbReference type="KEGG" id="cpoy:GP475_08955"/>
<feature type="transmembrane region" description="Helical" evidence="1">
    <location>
        <begin position="108"/>
        <end position="125"/>
    </location>
</feature>
<evidence type="ECO:0000313" key="2">
    <source>
        <dbReference type="EMBL" id="QNQ90755.1"/>
    </source>
</evidence>